<dbReference type="InterPro" id="IPR007627">
    <property type="entry name" value="RNA_pol_sigma70_r2"/>
</dbReference>
<dbReference type="Pfam" id="PF08281">
    <property type="entry name" value="Sigma70_r4_2"/>
    <property type="match status" value="1"/>
</dbReference>
<dbReference type="InterPro" id="IPR036388">
    <property type="entry name" value="WH-like_DNA-bd_sf"/>
</dbReference>
<protein>
    <submittedName>
        <fullName evidence="7">RNA polymerase sigma factor RpoE</fullName>
    </submittedName>
</protein>
<dbReference type="AlphaFoldDB" id="A0A0F6W225"/>
<evidence type="ECO:0000259" key="5">
    <source>
        <dbReference type="Pfam" id="PF04542"/>
    </source>
</evidence>
<dbReference type="KEGG" id="samy:DB32_002636"/>
<dbReference type="GO" id="GO:0006352">
    <property type="term" value="P:DNA-templated transcription initiation"/>
    <property type="evidence" value="ECO:0007669"/>
    <property type="project" value="InterPro"/>
</dbReference>
<evidence type="ECO:0000256" key="3">
    <source>
        <dbReference type="ARBA" id="ARBA00023082"/>
    </source>
</evidence>
<dbReference type="InterPro" id="IPR013249">
    <property type="entry name" value="RNA_pol_sigma70_r4_t2"/>
</dbReference>
<sequence length="205" mass="22935">MERMKPSRLRAPRVVTLRTADALSDRELVQRARGGDRWAEDALVRRHFADVAATVARLLGDRLDAEDVVQDTIEATLAELPHLRDPDAVRSWMMQIAVRKVHRRFRRRTLLRALGLASGEPEGGLASLASDACSPDQRAELALLDRALAKLAAADRIAWSLRYVEDMPLEDVARSCGCSLATVKRRIARADEHVRAHVSFEPEED</sequence>
<dbReference type="Proteomes" id="UP000034883">
    <property type="component" value="Chromosome"/>
</dbReference>
<keyword evidence="2" id="KW-0805">Transcription regulation</keyword>
<dbReference type="Gene3D" id="1.10.1740.10">
    <property type="match status" value="1"/>
</dbReference>
<evidence type="ECO:0000259" key="6">
    <source>
        <dbReference type="Pfam" id="PF08281"/>
    </source>
</evidence>
<dbReference type="Pfam" id="PF04542">
    <property type="entry name" value="Sigma70_r2"/>
    <property type="match status" value="1"/>
</dbReference>
<evidence type="ECO:0000313" key="7">
    <source>
        <dbReference type="EMBL" id="AKF05487.1"/>
    </source>
</evidence>
<dbReference type="NCBIfam" id="TIGR02937">
    <property type="entry name" value="sigma70-ECF"/>
    <property type="match status" value="1"/>
</dbReference>
<dbReference type="Gene3D" id="1.10.10.10">
    <property type="entry name" value="Winged helix-like DNA-binding domain superfamily/Winged helix DNA-binding domain"/>
    <property type="match status" value="1"/>
</dbReference>
<keyword evidence="8" id="KW-1185">Reference proteome</keyword>
<dbReference type="GO" id="GO:0003677">
    <property type="term" value="F:DNA binding"/>
    <property type="evidence" value="ECO:0007669"/>
    <property type="project" value="InterPro"/>
</dbReference>
<evidence type="ECO:0000256" key="2">
    <source>
        <dbReference type="ARBA" id="ARBA00023015"/>
    </source>
</evidence>
<dbReference type="SUPFAM" id="SSF88946">
    <property type="entry name" value="Sigma2 domain of RNA polymerase sigma factors"/>
    <property type="match status" value="1"/>
</dbReference>
<dbReference type="SUPFAM" id="SSF88659">
    <property type="entry name" value="Sigma3 and sigma4 domains of RNA polymerase sigma factors"/>
    <property type="match status" value="1"/>
</dbReference>
<accession>A0A0F6W225</accession>
<dbReference type="InterPro" id="IPR013325">
    <property type="entry name" value="RNA_pol_sigma_r2"/>
</dbReference>
<evidence type="ECO:0000256" key="4">
    <source>
        <dbReference type="ARBA" id="ARBA00023163"/>
    </source>
</evidence>
<comment type="similarity">
    <text evidence="1">Belongs to the sigma-70 factor family. ECF subfamily.</text>
</comment>
<dbReference type="EMBL" id="CP011125">
    <property type="protein sequence ID" value="AKF05487.1"/>
    <property type="molecule type" value="Genomic_DNA"/>
</dbReference>
<feature type="domain" description="RNA polymerase sigma factor 70 region 4 type 2" evidence="6">
    <location>
        <begin position="143"/>
        <end position="190"/>
    </location>
</feature>
<name>A0A0F6W225_9BACT</name>
<evidence type="ECO:0000256" key="1">
    <source>
        <dbReference type="ARBA" id="ARBA00010641"/>
    </source>
</evidence>
<dbReference type="InterPro" id="IPR013324">
    <property type="entry name" value="RNA_pol_sigma_r3/r4-like"/>
</dbReference>
<dbReference type="PANTHER" id="PTHR43133:SF63">
    <property type="entry name" value="RNA POLYMERASE SIGMA FACTOR FECI-RELATED"/>
    <property type="match status" value="1"/>
</dbReference>
<dbReference type="GO" id="GO:0016987">
    <property type="term" value="F:sigma factor activity"/>
    <property type="evidence" value="ECO:0007669"/>
    <property type="project" value="UniProtKB-KW"/>
</dbReference>
<keyword evidence="3" id="KW-0731">Sigma factor</keyword>
<dbReference type="STRING" id="927083.DB32_002636"/>
<keyword evidence="4" id="KW-0804">Transcription</keyword>
<organism evidence="7 8">
    <name type="scientific">Sandaracinus amylolyticus</name>
    <dbReference type="NCBI Taxonomy" id="927083"/>
    <lineage>
        <taxon>Bacteria</taxon>
        <taxon>Pseudomonadati</taxon>
        <taxon>Myxococcota</taxon>
        <taxon>Polyangia</taxon>
        <taxon>Polyangiales</taxon>
        <taxon>Sandaracinaceae</taxon>
        <taxon>Sandaracinus</taxon>
    </lineage>
</organism>
<dbReference type="InterPro" id="IPR039425">
    <property type="entry name" value="RNA_pol_sigma-70-like"/>
</dbReference>
<evidence type="ECO:0000313" key="8">
    <source>
        <dbReference type="Proteomes" id="UP000034883"/>
    </source>
</evidence>
<reference evidence="7 8" key="1">
    <citation type="submission" date="2015-03" db="EMBL/GenBank/DDBJ databases">
        <title>Genome assembly of Sandaracinus amylolyticus DSM 53668.</title>
        <authorList>
            <person name="Sharma G."/>
            <person name="Subramanian S."/>
        </authorList>
    </citation>
    <scope>NUCLEOTIDE SEQUENCE [LARGE SCALE GENOMIC DNA]</scope>
    <source>
        <strain evidence="7 8">DSM 53668</strain>
    </source>
</reference>
<proteinExistence type="inferred from homology"/>
<feature type="domain" description="RNA polymerase sigma-70 region 2" evidence="5">
    <location>
        <begin position="43"/>
        <end position="109"/>
    </location>
</feature>
<gene>
    <name evidence="7" type="ORF">DB32_002636</name>
</gene>
<dbReference type="InterPro" id="IPR014284">
    <property type="entry name" value="RNA_pol_sigma-70_dom"/>
</dbReference>
<dbReference type="PANTHER" id="PTHR43133">
    <property type="entry name" value="RNA POLYMERASE ECF-TYPE SIGMA FACTO"/>
    <property type="match status" value="1"/>
</dbReference>